<dbReference type="EMBL" id="FQUP01000011">
    <property type="protein sequence ID" value="SHG99622.1"/>
    <property type="molecule type" value="Genomic_DNA"/>
</dbReference>
<sequence>MTLAAEPTLHAVGWGAIGRQVLDDLLPQPGRSAMTWRVALLVALVAGVAMLYRIPESAIGCYLIIFLARPNGAECVAQAIGIIVLASIVVVAMAPLIQFSAESALVRLVIMASMAFLFVFLGAASQLGEQGSIVGLVIVYILSLVDRIPAGEIVTRGLLYAWQMACVPMAMMIVFNLVLGTSPHRLLRAMVERRLLAAAAALEGRGEGLDEELAEGNAEVSKRVQLATLFHTAPRQTVAWLAGAAMNSYRLLAAVAALPGDTAAATRTRLAVRCRAAAATVRSGDRPATVEPIAGEAPIARMIEVLLNGLARGDGGTDARPAAAPFFARDALTNPDYQRYALKTAAAAMTCYLIYSLVDWPGISTAMVTCFVAALGTTGETIHKLALRIAGCLVGAAMGFLTILFVIPHLESVGGLMVLVFFAILPAAWVSTGSERISYAGVQIGLAFLLTVLNGFGPDLSMESGRDRVIGILLGNLVVYLYFTGLWSKSAADEARERLARVFSALARLAARDPASRSALLAEAEIVSTEAAEAREQLALLPFEPATRRPSPDRIANAVQLVEEARGLLPEIMFGSEPADNAAARLSALAGRLAKAPGLVSATPRPTQADGAFAARLDRIEALSAGVA</sequence>
<evidence type="ECO:0000259" key="6">
    <source>
        <dbReference type="Pfam" id="PF13515"/>
    </source>
</evidence>
<gene>
    <name evidence="7" type="ORF">SAMN02745157_0130</name>
</gene>
<feature type="transmembrane region" description="Helical" evidence="5">
    <location>
        <begin position="385"/>
        <end position="407"/>
    </location>
</feature>
<keyword evidence="4 5" id="KW-0472">Membrane</keyword>
<feature type="transmembrane region" description="Helical" evidence="5">
    <location>
        <begin position="104"/>
        <end position="124"/>
    </location>
</feature>
<keyword evidence="2 5" id="KW-0812">Transmembrane</keyword>
<feature type="transmembrane region" description="Helical" evidence="5">
    <location>
        <begin position="469"/>
        <end position="488"/>
    </location>
</feature>
<dbReference type="Proteomes" id="UP000184485">
    <property type="component" value="Unassembled WGS sequence"/>
</dbReference>
<evidence type="ECO:0000256" key="5">
    <source>
        <dbReference type="SAM" id="Phobius"/>
    </source>
</evidence>
<keyword evidence="8" id="KW-1185">Reference proteome</keyword>
<evidence type="ECO:0000256" key="3">
    <source>
        <dbReference type="ARBA" id="ARBA00022989"/>
    </source>
</evidence>
<feature type="domain" description="Integral membrane bound transporter" evidence="6">
    <location>
        <begin position="351"/>
        <end position="479"/>
    </location>
</feature>
<dbReference type="OrthoDB" id="105720at2"/>
<dbReference type="AlphaFoldDB" id="A0A1M5PD11"/>
<reference evidence="7 8" key="1">
    <citation type="submission" date="2016-11" db="EMBL/GenBank/DDBJ databases">
        <authorList>
            <person name="Jaros S."/>
            <person name="Januszkiewicz K."/>
            <person name="Wedrychowicz H."/>
        </authorList>
    </citation>
    <scope>NUCLEOTIDE SEQUENCE [LARGE SCALE GENOMIC DNA]</scope>
    <source>
        <strain evidence="7 8">DSM 19436</strain>
    </source>
</reference>
<accession>A0A1M5PD11</accession>
<evidence type="ECO:0000313" key="8">
    <source>
        <dbReference type="Proteomes" id="UP000184485"/>
    </source>
</evidence>
<dbReference type="GO" id="GO:0016020">
    <property type="term" value="C:membrane"/>
    <property type="evidence" value="ECO:0007669"/>
    <property type="project" value="UniProtKB-SubCell"/>
</dbReference>
<organism evidence="7 8">
    <name type="scientific">Kaistia soli DSM 19436</name>
    <dbReference type="NCBI Taxonomy" id="1122133"/>
    <lineage>
        <taxon>Bacteria</taxon>
        <taxon>Pseudomonadati</taxon>
        <taxon>Pseudomonadota</taxon>
        <taxon>Alphaproteobacteria</taxon>
        <taxon>Hyphomicrobiales</taxon>
        <taxon>Kaistiaceae</taxon>
        <taxon>Kaistia</taxon>
    </lineage>
</organism>
<dbReference type="InterPro" id="IPR049453">
    <property type="entry name" value="Memb_transporter_dom"/>
</dbReference>
<feature type="transmembrane region" description="Helical" evidence="5">
    <location>
        <begin position="34"/>
        <end position="54"/>
    </location>
</feature>
<feature type="transmembrane region" description="Helical" evidence="5">
    <location>
        <begin position="160"/>
        <end position="179"/>
    </location>
</feature>
<comment type="subcellular location">
    <subcellularLocation>
        <location evidence="1">Membrane</location>
        <topology evidence="1">Multi-pass membrane protein</topology>
    </subcellularLocation>
</comment>
<keyword evidence="3 5" id="KW-1133">Transmembrane helix</keyword>
<feature type="transmembrane region" description="Helical" evidence="5">
    <location>
        <begin position="437"/>
        <end position="457"/>
    </location>
</feature>
<feature type="transmembrane region" description="Helical" evidence="5">
    <location>
        <begin position="75"/>
        <end position="98"/>
    </location>
</feature>
<dbReference type="RefSeq" id="WP_073058637.1">
    <property type="nucleotide sequence ID" value="NZ_FQUP01000011.1"/>
</dbReference>
<evidence type="ECO:0000256" key="2">
    <source>
        <dbReference type="ARBA" id="ARBA00022692"/>
    </source>
</evidence>
<evidence type="ECO:0000256" key="4">
    <source>
        <dbReference type="ARBA" id="ARBA00023136"/>
    </source>
</evidence>
<proteinExistence type="predicted"/>
<feature type="transmembrane region" description="Helical" evidence="5">
    <location>
        <begin position="413"/>
        <end position="430"/>
    </location>
</feature>
<name>A0A1M5PD11_9HYPH</name>
<dbReference type="Pfam" id="PF13515">
    <property type="entry name" value="FUSC_2"/>
    <property type="match status" value="1"/>
</dbReference>
<evidence type="ECO:0000313" key="7">
    <source>
        <dbReference type="EMBL" id="SHG99622.1"/>
    </source>
</evidence>
<feature type="transmembrane region" description="Helical" evidence="5">
    <location>
        <begin position="131"/>
        <end position="148"/>
    </location>
</feature>
<dbReference type="STRING" id="1122133.SAMN02745157_0130"/>
<protein>
    <submittedName>
        <fullName evidence="7">Multidrug resistance protein MdtO</fullName>
    </submittedName>
</protein>
<evidence type="ECO:0000256" key="1">
    <source>
        <dbReference type="ARBA" id="ARBA00004141"/>
    </source>
</evidence>